<reference evidence="1 2" key="1">
    <citation type="journal article" date="2014" name="Genome Biol.">
        <title>Transcriptome and methylome profiling reveals relics of genome dominance in the mesopolyploid Brassica oleracea.</title>
        <authorList>
            <person name="Parkin I.A."/>
            <person name="Koh C."/>
            <person name="Tang H."/>
            <person name="Robinson S.J."/>
            <person name="Kagale S."/>
            <person name="Clarke W.E."/>
            <person name="Town C.D."/>
            <person name="Nixon J."/>
            <person name="Krishnakumar V."/>
            <person name="Bidwell S.L."/>
            <person name="Denoeud F."/>
            <person name="Belcram H."/>
            <person name="Links M.G."/>
            <person name="Just J."/>
            <person name="Clarke C."/>
            <person name="Bender T."/>
            <person name="Huebert T."/>
            <person name="Mason A.S."/>
            <person name="Pires J.C."/>
            <person name="Barker G."/>
            <person name="Moore J."/>
            <person name="Walley P.G."/>
            <person name="Manoli S."/>
            <person name="Batley J."/>
            <person name="Edwards D."/>
            <person name="Nelson M.N."/>
            <person name="Wang X."/>
            <person name="Paterson A.H."/>
            <person name="King G."/>
            <person name="Bancroft I."/>
            <person name="Chalhoub B."/>
            <person name="Sharpe A.G."/>
        </authorList>
    </citation>
    <scope>NUCLEOTIDE SEQUENCE</scope>
    <source>
        <strain evidence="1 2">cv. TO1000</strain>
    </source>
</reference>
<proteinExistence type="predicted"/>
<dbReference type="HOGENOM" id="CLU_2545779_0_0_1"/>
<reference evidence="1" key="2">
    <citation type="submission" date="2015-03" db="UniProtKB">
        <authorList>
            <consortium name="EnsemblPlants"/>
        </authorList>
    </citation>
    <scope>IDENTIFICATION</scope>
</reference>
<name>A0A0D3CDH2_BRAOL</name>
<protein>
    <submittedName>
        <fullName evidence="1">Uncharacterized protein</fullName>
    </submittedName>
</protein>
<dbReference type="Gramene" id="Bo5g045220.1">
    <property type="protein sequence ID" value="Bo5g045220.1"/>
    <property type="gene ID" value="Bo5g045220"/>
</dbReference>
<accession>A0A0D3CDH2</accession>
<sequence>MNPSLLNKLQLQNPLVKDLSFDQLNQFIFILLCYWVRWFQFTRIERSCAMAGLHVLRLMPEPTAVILLYAQQQQMTSHDSMGR</sequence>
<organism evidence="1 2">
    <name type="scientific">Brassica oleracea var. oleracea</name>
    <dbReference type="NCBI Taxonomy" id="109376"/>
    <lineage>
        <taxon>Eukaryota</taxon>
        <taxon>Viridiplantae</taxon>
        <taxon>Streptophyta</taxon>
        <taxon>Embryophyta</taxon>
        <taxon>Tracheophyta</taxon>
        <taxon>Spermatophyta</taxon>
        <taxon>Magnoliopsida</taxon>
        <taxon>eudicotyledons</taxon>
        <taxon>Gunneridae</taxon>
        <taxon>Pentapetalae</taxon>
        <taxon>rosids</taxon>
        <taxon>malvids</taxon>
        <taxon>Brassicales</taxon>
        <taxon>Brassicaceae</taxon>
        <taxon>Brassiceae</taxon>
        <taxon>Brassica</taxon>
    </lineage>
</organism>
<dbReference type="eggNOG" id="KOG0101">
    <property type="taxonomic scope" value="Eukaryota"/>
</dbReference>
<keyword evidence="2" id="KW-1185">Reference proteome</keyword>
<evidence type="ECO:0000313" key="2">
    <source>
        <dbReference type="Proteomes" id="UP000032141"/>
    </source>
</evidence>
<dbReference type="EnsemblPlants" id="Bo5g045220.1">
    <property type="protein sequence ID" value="Bo5g045220.1"/>
    <property type="gene ID" value="Bo5g045220"/>
</dbReference>
<dbReference type="Proteomes" id="UP000032141">
    <property type="component" value="Chromosome C5"/>
</dbReference>
<evidence type="ECO:0000313" key="1">
    <source>
        <dbReference type="EnsemblPlants" id="Bo5g045220.1"/>
    </source>
</evidence>
<dbReference type="Gene3D" id="3.30.420.40">
    <property type="match status" value="1"/>
</dbReference>
<dbReference type="AlphaFoldDB" id="A0A0D3CDH2"/>
<dbReference type="STRING" id="109376.A0A0D3CDH2"/>